<evidence type="ECO:0000313" key="3">
    <source>
        <dbReference type="EMBL" id="APT88581.1"/>
    </source>
</evidence>
<evidence type="ECO:0008006" key="5">
    <source>
        <dbReference type="Google" id="ProtNLM"/>
    </source>
</evidence>
<dbReference type="KEGG" id="cfk:CFRA_04045"/>
<organism evidence="3 4">
    <name type="scientific">Corynebacterium frankenforstense DSM 45800</name>
    <dbReference type="NCBI Taxonomy" id="1437875"/>
    <lineage>
        <taxon>Bacteria</taxon>
        <taxon>Bacillati</taxon>
        <taxon>Actinomycetota</taxon>
        <taxon>Actinomycetes</taxon>
        <taxon>Mycobacteriales</taxon>
        <taxon>Corynebacteriaceae</taxon>
        <taxon>Corynebacterium</taxon>
    </lineage>
</organism>
<feature type="signal peptide" evidence="2">
    <location>
        <begin position="1"/>
        <end position="24"/>
    </location>
</feature>
<dbReference type="AlphaFoldDB" id="A0A1L7CRZ5"/>
<evidence type="ECO:0000256" key="2">
    <source>
        <dbReference type="SAM" id="SignalP"/>
    </source>
</evidence>
<dbReference type="EMBL" id="CP009247">
    <property type="protein sequence ID" value="APT88581.1"/>
    <property type="molecule type" value="Genomic_DNA"/>
</dbReference>
<keyword evidence="2" id="KW-0732">Signal</keyword>
<evidence type="ECO:0000313" key="4">
    <source>
        <dbReference type="Proteomes" id="UP000185434"/>
    </source>
</evidence>
<accession>A0A1L7CRZ5</accession>
<dbReference type="Proteomes" id="UP000185434">
    <property type="component" value="Chromosome"/>
</dbReference>
<feature type="compositionally biased region" description="Low complexity" evidence="1">
    <location>
        <begin position="36"/>
        <end position="67"/>
    </location>
</feature>
<evidence type="ECO:0000256" key="1">
    <source>
        <dbReference type="SAM" id="MobiDB-lite"/>
    </source>
</evidence>
<proteinExistence type="predicted"/>
<dbReference type="Pfam" id="PF08310">
    <property type="entry name" value="LGFP"/>
    <property type="match status" value="2"/>
</dbReference>
<gene>
    <name evidence="3" type="ORF">CFRA_04045</name>
</gene>
<dbReference type="RefSeq" id="WP_075663563.1">
    <property type="nucleotide sequence ID" value="NZ_CP009247.1"/>
</dbReference>
<feature type="chain" id="PRO_5038507570" description="LGFP repeat-containing protein" evidence="2">
    <location>
        <begin position="25"/>
        <end position="195"/>
    </location>
</feature>
<dbReference type="InterPro" id="IPR013207">
    <property type="entry name" value="LGFP"/>
</dbReference>
<protein>
    <recommendedName>
        <fullName evidence="5">LGFP repeat-containing protein</fullName>
    </recommendedName>
</protein>
<name>A0A1L7CRZ5_9CORY</name>
<reference evidence="3 4" key="1">
    <citation type="submission" date="2014-08" db="EMBL/GenBank/DDBJ databases">
        <title>Complete genome sequence of Corynebacterium frankenforstense ST18(T) (=DSM 45800(T)), isolated from raw cow milk.</title>
        <authorList>
            <person name="Ruckert C."/>
            <person name="Albersmeier A."/>
            <person name="Winkler A."/>
            <person name="Lipski A."/>
            <person name="Kalinowski J."/>
        </authorList>
    </citation>
    <scope>NUCLEOTIDE SEQUENCE [LARGE SCALE GENOMIC DNA]</scope>
    <source>
        <strain evidence="3 4">ST18</strain>
    </source>
</reference>
<dbReference type="PROSITE" id="PS51257">
    <property type="entry name" value="PROKAR_LIPOPROTEIN"/>
    <property type="match status" value="1"/>
</dbReference>
<sequence length="195" mass="19994">MNRSLTRRVLAGAAAGALALGLVACSDDGNDGSIDETVTSSAVTSEADASDSSETASESAAESASESEGAEGETQEIETAGGEKVAVPGALAKAIEEHESDFGQVTDVEEGENGTVATFENGDRIVYSEETGPVELVGKIGETWDEQGGLDAEIGLPTEPEKDASEATGWTQEFQNGTISWIDEGSGFGADIQQN</sequence>
<dbReference type="OrthoDB" id="4369514at2"/>
<keyword evidence="4" id="KW-1185">Reference proteome</keyword>
<feature type="region of interest" description="Disordered" evidence="1">
    <location>
        <begin position="26"/>
        <end position="84"/>
    </location>
</feature>
<dbReference type="STRING" id="1437875.CFRA_04045"/>